<name>A0ABR3ETP8_9AGAR</name>
<evidence type="ECO:0000313" key="2">
    <source>
        <dbReference type="Proteomes" id="UP001465976"/>
    </source>
</evidence>
<keyword evidence="2" id="KW-1185">Reference proteome</keyword>
<accession>A0ABR3ETP8</accession>
<protein>
    <submittedName>
        <fullName evidence="1">Uncharacterized protein</fullName>
    </submittedName>
</protein>
<dbReference type="Proteomes" id="UP001465976">
    <property type="component" value="Unassembled WGS sequence"/>
</dbReference>
<dbReference type="EMBL" id="JBAHYK010001957">
    <property type="protein sequence ID" value="KAL0566255.1"/>
    <property type="molecule type" value="Genomic_DNA"/>
</dbReference>
<gene>
    <name evidence="1" type="ORF">V5O48_015762</name>
</gene>
<proteinExistence type="predicted"/>
<organism evidence="1 2">
    <name type="scientific">Marasmius crinis-equi</name>
    <dbReference type="NCBI Taxonomy" id="585013"/>
    <lineage>
        <taxon>Eukaryota</taxon>
        <taxon>Fungi</taxon>
        <taxon>Dikarya</taxon>
        <taxon>Basidiomycota</taxon>
        <taxon>Agaricomycotina</taxon>
        <taxon>Agaricomycetes</taxon>
        <taxon>Agaricomycetidae</taxon>
        <taxon>Agaricales</taxon>
        <taxon>Marasmiineae</taxon>
        <taxon>Marasmiaceae</taxon>
        <taxon>Marasmius</taxon>
    </lineage>
</organism>
<feature type="non-terminal residue" evidence="1">
    <location>
        <position position="295"/>
    </location>
</feature>
<reference evidence="1 2" key="1">
    <citation type="submission" date="2024-02" db="EMBL/GenBank/DDBJ databases">
        <title>A draft genome for the cacao thread blight pathogen Marasmius crinis-equi.</title>
        <authorList>
            <person name="Cohen S.P."/>
            <person name="Baruah I.K."/>
            <person name="Amoako-Attah I."/>
            <person name="Bukari Y."/>
            <person name="Meinhardt L.W."/>
            <person name="Bailey B.A."/>
        </authorList>
    </citation>
    <scope>NUCLEOTIDE SEQUENCE [LARGE SCALE GENOMIC DNA]</scope>
    <source>
        <strain evidence="1 2">GH-76</strain>
    </source>
</reference>
<sequence length="295" mass="32726">MLAQLATYMQLAYYEDPGRFALFCYHKNRKAIKARSSGVADRVSGGEETSVDVQLKDNRPVKVNMKIQISVKLVIRDLEHGALCTLKPLRMGLAVSEEPFVPKQRVEEVQTVAAEGDDEECKALVQTVTEFKHNPPIRRTQKTCLSPPLVALRSSWLPSTMKISPLVTLAALSRLRMKERLDVSTSTRVSLMLGTTEETSMTRSKDTNTKTQESFEVASRFKHDMSHENHKALMMDLMERQLLRARSGAGSGGAFRCSPIVHSKATSVTSAAATSHSIIKIIDDILAEVDDHGGW</sequence>
<comment type="caution">
    <text evidence="1">The sequence shown here is derived from an EMBL/GenBank/DDBJ whole genome shotgun (WGS) entry which is preliminary data.</text>
</comment>
<evidence type="ECO:0000313" key="1">
    <source>
        <dbReference type="EMBL" id="KAL0566255.1"/>
    </source>
</evidence>